<feature type="repeat" description="ANK" evidence="3">
    <location>
        <begin position="313"/>
        <end position="345"/>
    </location>
</feature>
<keyword evidence="4" id="KW-0472">Membrane</keyword>
<proteinExistence type="predicted"/>
<dbReference type="EMBL" id="JNBR01000851">
    <property type="protein sequence ID" value="OQR89324.1"/>
    <property type="molecule type" value="Genomic_DNA"/>
</dbReference>
<evidence type="ECO:0000256" key="1">
    <source>
        <dbReference type="ARBA" id="ARBA00022737"/>
    </source>
</evidence>
<dbReference type="OrthoDB" id="194358at2759"/>
<dbReference type="STRING" id="1202772.A0A1V9YU35"/>
<feature type="repeat" description="ANK" evidence="3">
    <location>
        <begin position="620"/>
        <end position="646"/>
    </location>
</feature>
<dbReference type="Gene3D" id="1.25.40.20">
    <property type="entry name" value="Ankyrin repeat-containing domain"/>
    <property type="match status" value="2"/>
</dbReference>
<evidence type="ECO:0000256" key="2">
    <source>
        <dbReference type="ARBA" id="ARBA00023043"/>
    </source>
</evidence>
<evidence type="ECO:0000313" key="6">
    <source>
        <dbReference type="Proteomes" id="UP000243579"/>
    </source>
</evidence>
<evidence type="ECO:0000313" key="5">
    <source>
        <dbReference type="EMBL" id="OQR89324.1"/>
    </source>
</evidence>
<evidence type="ECO:0000256" key="3">
    <source>
        <dbReference type="PROSITE-ProRule" id="PRU00023"/>
    </source>
</evidence>
<dbReference type="SUPFAM" id="SSF48403">
    <property type="entry name" value="Ankyrin repeat"/>
    <property type="match status" value="1"/>
</dbReference>
<dbReference type="Pfam" id="PF12796">
    <property type="entry name" value="Ank_2"/>
    <property type="match status" value="1"/>
</dbReference>
<keyword evidence="4" id="KW-0812">Transmembrane</keyword>
<dbReference type="AlphaFoldDB" id="A0A1V9YU35"/>
<reference evidence="5 6" key="1">
    <citation type="journal article" date="2014" name="Genome Biol. Evol.">
        <title>The secreted proteins of Achlya hypogyna and Thraustotheca clavata identify the ancestral oomycete secretome and reveal gene acquisitions by horizontal gene transfer.</title>
        <authorList>
            <person name="Misner I."/>
            <person name="Blouin N."/>
            <person name="Leonard G."/>
            <person name="Richards T.A."/>
            <person name="Lane C.E."/>
        </authorList>
    </citation>
    <scope>NUCLEOTIDE SEQUENCE [LARGE SCALE GENOMIC DNA]</scope>
    <source>
        <strain evidence="5 6">ATCC 48635</strain>
    </source>
</reference>
<keyword evidence="1" id="KW-0677">Repeat</keyword>
<dbReference type="PROSITE" id="PS50297">
    <property type="entry name" value="ANK_REP_REGION"/>
    <property type="match status" value="4"/>
</dbReference>
<dbReference type="SMART" id="SM00248">
    <property type="entry name" value="ANK"/>
    <property type="match status" value="8"/>
</dbReference>
<keyword evidence="4" id="KW-1133">Transmembrane helix</keyword>
<gene>
    <name evidence="5" type="ORF">ACHHYP_06349</name>
</gene>
<feature type="transmembrane region" description="Helical" evidence="4">
    <location>
        <begin position="204"/>
        <end position="228"/>
    </location>
</feature>
<feature type="transmembrane region" description="Helical" evidence="4">
    <location>
        <begin position="93"/>
        <end position="113"/>
    </location>
</feature>
<dbReference type="InterPro" id="IPR036770">
    <property type="entry name" value="Ankyrin_rpt-contain_sf"/>
</dbReference>
<protein>
    <submittedName>
        <fullName evidence="5">Uncharacterized protein</fullName>
    </submittedName>
</protein>
<dbReference type="Proteomes" id="UP000243579">
    <property type="component" value="Unassembled WGS sequence"/>
</dbReference>
<sequence>MSGVGSMRPWPAVHPSLGLRPHSTTSYSSFEDKAAAPVCKKNVFVSKSMRHQLARVSWINIVLICQTVLFDAYRGDTPAELVAASTTCARYNVVRLVLRSALWATSIVLFLPTTGHKYFKLYRVRYEQPSRRKRHRLSDTTDTETSTQRPAKRQLYVVRTAFLRLCEAVALLQIATLAFTLVYIPLGLAQPVWTWDCHTRMNRALYVFLMALSFALAFWAYIITWDFLVMFHQLRTHLLFQHGVFGDAHVALDRPFNRSRMEVLRHRMWVAVQDRDLDALHAAVQKATAENPAFATAWFPGATLRCFKRYACSQHNPLHLAIKTHQHEAVAYLLSAGFDPNTLDKVQLAEFGLRHVYDKVFCCFSPNFEDPPSSYGPRGWLTHTLLTPLHVAVIRSDVSMVRALLRAGADANLAAHSTLPTYATPPLFWATHADVTKVLLEHGANQLHVPKCGYFLTAYEDALLHGRHAIAELMEEWGADIALTPLHDAAAQGDPDLLRQFLSGESVNTLGEQSKGLFRRTPLHWAAIRGHVETARVLLQHGAAINAQDAFGRTPLAWACYLNHAELADELVTLWDAKVTGVDHVGQTIPCLCATRDGISTRIFRLLRENGLADFGALANGDTPLHIAMKLGNERTAVALVQAGSEPIDG</sequence>
<keyword evidence="2 3" id="KW-0040">ANK repeat</keyword>
<dbReference type="PROSITE" id="PS50088">
    <property type="entry name" value="ANK_REPEAT"/>
    <property type="match status" value="4"/>
</dbReference>
<accession>A0A1V9YU35</accession>
<name>A0A1V9YU35_ACHHY</name>
<dbReference type="PANTHER" id="PTHR24198">
    <property type="entry name" value="ANKYRIN REPEAT AND PROTEIN KINASE DOMAIN-CONTAINING PROTEIN"/>
    <property type="match status" value="1"/>
</dbReference>
<keyword evidence="6" id="KW-1185">Reference proteome</keyword>
<dbReference type="PANTHER" id="PTHR24198:SF165">
    <property type="entry name" value="ANKYRIN REPEAT-CONTAINING PROTEIN-RELATED"/>
    <property type="match status" value="1"/>
</dbReference>
<organism evidence="5 6">
    <name type="scientific">Achlya hypogyna</name>
    <name type="common">Oomycete</name>
    <name type="synonym">Protoachlya hypogyna</name>
    <dbReference type="NCBI Taxonomy" id="1202772"/>
    <lineage>
        <taxon>Eukaryota</taxon>
        <taxon>Sar</taxon>
        <taxon>Stramenopiles</taxon>
        <taxon>Oomycota</taxon>
        <taxon>Saprolegniomycetes</taxon>
        <taxon>Saprolegniales</taxon>
        <taxon>Achlyaceae</taxon>
        <taxon>Achlya</taxon>
    </lineage>
</organism>
<evidence type="ECO:0000256" key="4">
    <source>
        <dbReference type="SAM" id="Phobius"/>
    </source>
</evidence>
<dbReference type="InterPro" id="IPR002110">
    <property type="entry name" value="Ankyrin_rpt"/>
</dbReference>
<dbReference type="Pfam" id="PF00023">
    <property type="entry name" value="Ank"/>
    <property type="match status" value="3"/>
</dbReference>
<feature type="transmembrane region" description="Helical" evidence="4">
    <location>
        <begin position="162"/>
        <end position="184"/>
    </location>
</feature>
<comment type="caution">
    <text evidence="5">The sequence shown here is derived from an EMBL/GenBank/DDBJ whole genome shotgun (WGS) entry which is preliminary data.</text>
</comment>
<feature type="repeat" description="ANK" evidence="3">
    <location>
        <begin position="518"/>
        <end position="550"/>
    </location>
</feature>
<feature type="repeat" description="ANK" evidence="3">
    <location>
        <begin position="384"/>
        <end position="416"/>
    </location>
</feature>